<sequence length="223" mass="25241">MSMSLHKDRVFFNLALTFSLILILSNLVAASRLIVTPYFTIPGGLLFYPMTFMISNIVNEIFGPEKTRHMVFTAFAGNILSLILLQIVSFLPASSSEIANAWHTLFDISPVAFIASFTAFSTSQHLDIVSFHFFKQRFPKSPLWIRNNASSMLSQMVDTLIVDLGVIYLGMHLPLTKTLQIMTCSYLYKIFFSIATTPVFYMGIRKISSVYKDNIKTKHETLV</sequence>
<dbReference type="NCBIfam" id="TIGR00697">
    <property type="entry name" value="queuosine precursor transporter"/>
    <property type="match status" value="1"/>
</dbReference>
<dbReference type="PANTHER" id="PTHR34300">
    <property type="entry name" value="QUEUOSINE PRECURSOR TRANSPORTER-RELATED"/>
    <property type="match status" value="1"/>
</dbReference>
<evidence type="ECO:0000313" key="2">
    <source>
        <dbReference type="EMBL" id="AAP05459.1"/>
    </source>
</evidence>
<gene>
    <name evidence="2" type="ordered locus">CCA_00717</name>
</gene>
<feature type="transmembrane region" description="Helical" evidence="1">
    <location>
        <begin position="40"/>
        <end position="58"/>
    </location>
</feature>
<dbReference type="GO" id="GO:0005886">
    <property type="term" value="C:plasma membrane"/>
    <property type="evidence" value="ECO:0007669"/>
    <property type="project" value="UniProtKB-SubCell"/>
</dbReference>
<dbReference type="Pfam" id="PF02592">
    <property type="entry name" value="Vut_1"/>
    <property type="match status" value="1"/>
</dbReference>
<dbReference type="STRING" id="227941.CCA_00717"/>
<dbReference type="InterPro" id="IPR003744">
    <property type="entry name" value="YhhQ"/>
</dbReference>
<keyword evidence="1" id="KW-0813">Transport</keyword>
<comment type="similarity">
    <text evidence="1">Belongs to the vitamin uptake transporter (VUT/ECF) (TC 2.A.88) family. Q precursor transporter subfamily.</text>
</comment>
<evidence type="ECO:0000256" key="1">
    <source>
        <dbReference type="HAMAP-Rule" id="MF_02088"/>
    </source>
</evidence>
<dbReference type="Proteomes" id="UP000002193">
    <property type="component" value="Chromosome"/>
</dbReference>
<accession>Q822G5</accession>
<name>Q822G5_CHLCV</name>
<comment type="function">
    <text evidence="1">Involved in the import of queuosine (Q) precursors, required for Q precursor salvage.</text>
</comment>
<dbReference type="EMBL" id="AE015925">
    <property type="protein sequence ID" value="AAP05459.1"/>
    <property type="molecule type" value="Genomic_DNA"/>
</dbReference>
<protein>
    <recommendedName>
        <fullName evidence="1">Probable queuosine precursor transporter</fullName>
        <shortName evidence="1">Q precursor transporter</shortName>
    </recommendedName>
</protein>
<keyword evidence="1" id="KW-0472">Membrane</keyword>
<keyword evidence="3" id="KW-1185">Reference proteome</keyword>
<dbReference type="PANTHER" id="PTHR34300:SF2">
    <property type="entry name" value="QUEUOSINE PRECURSOR TRANSPORTER-RELATED"/>
    <property type="match status" value="1"/>
</dbReference>
<feature type="transmembrane region" description="Helical" evidence="1">
    <location>
        <begin position="111"/>
        <end position="134"/>
    </location>
</feature>
<keyword evidence="1" id="KW-1003">Cell membrane</keyword>
<feature type="transmembrane region" description="Helical" evidence="1">
    <location>
        <begin position="70"/>
        <end position="91"/>
    </location>
</feature>
<keyword evidence="1" id="KW-0997">Cell inner membrane</keyword>
<dbReference type="GO" id="GO:0022857">
    <property type="term" value="F:transmembrane transporter activity"/>
    <property type="evidence" value="ECO:0007669"/>
    <property type="project" value="UniProtKB-UniRule"/>
</dbReference>
<dbReference type="KEGG" id="cca:CCA_00717"/>
<evidence type="ECO:0000313" key="3">
    <source>
        <dbReference type="Proteomes" id="UP000002193"/>
    </source>
</evidence>
<comment type="subcellular location">
    <subcellularLocation>
        <location evidence="1">Cell inner membrane</location>
        <topology evidence="1">Multi-pass membrane protein</topology>
    </subcellularLocation>
</comment>
<organism evidence="2 3">
    <name type="scientific">Chlamydia caviae (strain ATCC VR-813 / DSM 19441 / 03DC25 / GPIC)</name>
    <name type="common">Chlamydophila caviae</name>
    <dbReference type="NCBI Taxonomy" id="227941"/>
    <lineage>
        <taxon>Bacteria</taxon>
        <taxon>Pseudomonadati</taxon>
        <taxon>Chlamydiota</taxon>
        <taxon>Chlamydiia</taxon>
        <taxon>Chlamydiales</taxon>
        <taxon>Chlamydiaceae</taxon>
        <taxon>Chlamydia/Chlamydophila group</taxon>
        <taxon>Chlamydia</taxon>
    </lineage>
</organism>
<proteinExistence type="inferred from homology"/>
<keyword evidence="1" id="KW-1133">Transmembrane helix</keyword>
<dbReference type="AlphaFoldDB" id="Q822G5"/>
<dbReference type="HOGENOM" id="CLU_075503_0_2_0"/>
<keyword evidence="1" id="KW-0812">Transmembrane</keyword>
<dbReference type="eggNOG" id="COG1738">
    <property type="taxonomic scope" value="Bacteria"/>
</dbReference>
<reference evidence="2 3" key="1">
    <citation type="journal article" date="2003" name="Nucleic Acids Res.">
        <title>Genome sequence of Chlamydophila caviae (Chlamydia psittaci GPIC): examining the role of niche-specific genes in the evolution of the Chlamydiaceae.</title>
        <authorList>
            <person name="Read T.D."/>
            <person name="Myers G.S.A."/>
            <person name="Brunham R.C."/>
            <person name="Nelson W.C."/>
            <person name="Paulsen I.T."/>
            <person name="Heidelberg J.F."/>
            <person name="Holtzapple E.K."/>
            <person name="Khouri H.M."/>
            <person name="Federova N.B."/>
            <person name="Carty H.A."/>
            <person name="Umayam L.A."/>
            <person name="Haft D.H."/>
            <person name="Peterson J.D."/>
            <person name="Beanan M.J."/>
            <person name="White O."/>
            <person name="Salzberg S.L."/>
            <person name="Hsia R.-C."/>
            <person name="McClarty G."/>
            <person name="Rank R.G."/>
            <person name="Bavoil P.M."/>
            <person name="Fraser C.M."/>
        </authorList>
    </citation>
    <scope>NUCLEOTIDE SEQUENCE [LARGE SCALE GENOMIC DNA]</scope>
    <source>
        <strain evidence="3">ATCC VR-813 / DSM 19441 / 03DC25 / GPIC</strain>
    </source>
</reference>
<feature type="transmembrane region" description="Helical" evidence="1">
    <location>
        <begin position="186"/>
        <end position="204"/>
    </location>
</feature>
<dbReference type="HAMAP" id="MF_02088">
    <property type="entry name" value="Q_prec_transport"/>
    <property type="match status" value="1"/>
</dbReference>